<dbReference type="OrthoDB" id="9974365at2759"/>
<evidence type="ECO:0000313" key="2">
    <source>
        <dbReference type="Proteomes" id="UP000792457"/>
    </source>
</evidence>
<comment type="caution">
    <text evidence="1">The sequence shown here is derived from an EMBL/GenBank/DDBJ whole genome shotgun (WGS) entry which is preliminary data.</text>
</comment>
<protein>
    <submittedName>
        <fullName evidence="1">Uncharacterized protein</fullName>
    </submittedName>
</protein>
<dbReference type="AlphaFoldDB" id="A0A8K0K3U6"/>
<name>A0A8K0K3U6_LADFU</name>
<accession>A0A8K0K3U6</accession>
<reference evidence="1" key="2">
    <citation type="submission" date="2017-10" db="EMBL/GenBank/DDBJ databases">
        <title>Ladona fulva Genome sequencing and assembly.</title>
        <authorList>
            <person name="Murali S."/>
            <person name="Richards S."/>
            <person name="Bandaranaike D."/>
            <person name="Bellair M."/>
            <person name="Blankenburg K."/>
            <person name="Chao H."/>
            <person name="Dinh H."/>
            <person name="Doddapaneni H."/>
            <person name="Dugan-Rocha S."/>
            <person name="Elkadiri S."/>
            <person name="Gnanaolivu R."/>
            <person name="Hernandez B."/>
            <person name="Skinner E."/>
            <person name="Javaid M."/>
            <person name="Lee S."/>
            <person name="Li M."/>
            <person name="Ming W."/>
            <person name="Munidasa M."/>
            <person name="Muniz J."/>
            <person name="Nguyen L."/>
            <person name="Hughes D."/>
            <person name="Osuji N."/>
            <person name="Pu L.-L."/>
            <person name="Puazo M."/>
            <person name="Qu C."/>
            <person name="Quiroz J."/>
            <person name="Raj R."/>
            <person name="Weissenberger G."/>
            <person name="Xin Y."/>
            <person name="Zou X."/>
            <person name="Han Y."/>
            <person name="Worley K."/>
            <person name="Muzny D."/>
            <person name="Gibbs R."/>
        </authorList>
    </citation>
    <scope>NUCLEOTIDE SEQUENCE</scope>
    <source>
        <strain evidence="1">Sampled in the wild</strain>
    </source>
</reference>
<sequence length="67" mass="7661">MVFRIRPRNKTSKLRVARFGSTEATQDAVTGALAKVPVDAFQDAYRARQSRWKKCVDAQGTLHYLYD</sequence>
<reference evidence="1" key="1">
    <citation type="submission" date="2013-04" db="EMBL/GenBank/DDBJ databases">
        <authorList>
            <person name="Qu J."/>
            <person name="Murali S.C."/>
            <person name="Bandaranaike D."/>
            <person name="Bellair M."/>
            <person name="Blankenburg K."/>
            <person name="Chao H."/>
            <person name="Dinh H."/>
            <person name="Doddapaneni H."/>
            <person name="Downs B."/>
            <person name="Dugan-Rocha S."/>
            <person name="Elkadiri S."/>
            <person name="Gnanaolivu R.D."/>
            <person name="Hernandez B."/>
            <person name="Javaid M."/>
            <person name="Jayaseelan J.C."/>
            <person name="Lee S."/>
            <person name="Li M."/>
            <person name="Ming W."/>
            <person name="Munidasa M."/>
            <person name="Muniz J."/>
            <person name="Nguyen L."/>
            <person name="Ongeri F."/>
            <person name="Osuji N."/>
            <person name="Pu L.-L."/>
            <person name="Puazo M."/>
            <person name="Qu C."/>
            <person name="Quiroz J."/>
            <person name="Raj R."/>
            <person name="Weissenberger G."/>
            <person name="Xin Y."/>
            <person name="Zou X."/>
            <person name="Han Y."/>
            <person name="Richards S."/>
            <person name="Worley K."/>
            <person name="Muzny D."/>
            <person name="Gibbs R."/>
        </authorList>
    </citation>
    <scope>NUCLEOTIDE SEQUENCE</scope>
    <source>
        <strain evidence="1">Sampled in the wild</strain>
    </source>
</reference>
<gene>
    <name evidence="1" type="ORF">J437_LFUL010979</name>
</gene>
<dbReference type="EMBL" id="KZ308342">
    <property type="protein sequence ID" value="KAG8227821.1"/>
    <property type="molecule type" value="Genomic_DNA"/>
</dbReference>
<evidence type="ECO:0000313" key="1">
    <source>
        <dbReference type="EMBL" id="KAG8227821.1"/>
    </source>
</evidence>
<dbReference type="Proteomes" id="UP000792457">
    <property type="component" value="Unassembled WGS sequence"/>
</dbReference>
<proteinExistence type="predicted"/>
<organism evidence="1 2">
    <name type="scientific">Ladona fulva</name>
    <name type="common">Scarce chaser dragonfly</name>
    <name type="synonym">Libellula fulva</name>
    <dbReference type="NCBI Taxonomy" id="123851"/>
    <lineage>
        <taxon>Eukaryota</taxon>
        <taxon>Metazoa</taxon>
        <taxon>Ecdysozoa</taxon>
        <taxon>Arthropoda</taxon>
        <taxon>Hexapoda</taxon>
        <taxon>Insecta</taxon>
        <taxon>Pterygota</taxon>
        <taxon>Palaeoptera</taxon>
        <taxon>Odonata</taxon>
        <taxon>Epiprocta</taxon>
        <taxon>Anisoptera</taxon>
        <taxon>Libelluloidea</taxon>
        <taxon>Libellulidae</taxon>
        <taxon>Ladona</taxon>
    </lineage>
</organism>
<keyword evidence="2" id="KW-1185">Reference proteome</keyword>